<sequence>MSAYFRRSCFCSHRLFVFKEWDKSVSYFCPMLVFFEISEKPGFWTPFIQN</sequence>
<dbReference type="Proteomes" id="UP000220669">
    <property type="component" value="Unassembled WGS sequence"/>
</dbReference>
<organism evidence="1 2">
    <name type="scientific">Enterococcus durans</name>
    <dbReference type="NCBI Taxonomy" id="53345"/>
    <lineage>
        <taxon>Bacteria</taxon>
        <taxon>Bacillati</taxon>
        <taxon>Bacillota</taxon>
        <taxon>Bacilli</taxon>
        <taxon>Lactobacillales</taxon>
        <taxon>Enterococcaceae</taxon>
        <taxon>Enterococcus</taxon>
    </lineage>
</organism>
<dbReference type="AlphaFoldDB" id="A0AB36SC51"/>
<protein>
    <submittedName>
        <fullName evidence="1">Uncharacterized protein</fullName>
    </submittedName>
</protein>
<dbReference type="EMBL" id="PDEB01000004">
    <property type="protein sequence ID" value="PEH46557.1"/>
    <property type="molecule type" value="Genomic_DNA"/>
</dbReference>
<accession>A0AB36SC51</accession>
<evidence type="ECO:0000313" key="1">
    <source>
        <dbReference type="EMBL" id="PEH46557.1"/>
    </source>
</evidence>
<name>A0AB36SC51_9ENTE</name>
<comment type="caution">
    <text evidence="1">The sequence shown here is derived from an EMBL/GenBank/DDBJ whole genome shotgun (WGS) entry which is preliminary data.</text>
</comment>
<evidence type="ECO:0000313" key="2">
    <source>
        <dbReference type="Proteomes" id="UP000220669"/>
    </source>
</evidence>
<gene>
    <name evidence="1" type="ORF">CRM96_14320</name>
</gene>
<proteinExistence type="predicted"/>
<reference evidence="1 2" key="1">
    <citation type="submission" date="2017-09" db="EMBL/GenBank/DDBJ databases">
        <title>FDA dAtabase for Regulatory Grade micrObial Sequences (FDA-ARGOS): Supporting development and validation of Infectious Disease Dx tests.</title>
        <authorList>
            <person name="Minogue T."/>
            <person name="Wolcott M."/>
            <person name="Wasieloski L."/>
            <person name="Aguilar W."/>
            <person name="Moore D."/>
            <person name="Tallon L.J."/>
            <person name="Sadzewicz L."/>
            <person name="Ott S."/>
            <person name="Zhao X."/>
            <person name="Nagaraj S."/>
            <person name="Vavikolanu K."/>
            <person name="Aluvathingal J."/>
            <person name="Nadendla S."/>
            <person name="Sichtig H."/>
        </authorList>
    </citation>
    <scope>NUCLEOTIDE SEQUENCE [LARGE SCALE GENOMIC DNA]</scope>
    <source>
        <strain evidence="1 2">FDAARGOS_396</strain>
    </source>
</reference>